<evidence type="ECO:0008006" key="6">
    <source>
        <dbReference type="Google" id="ProtNLM"/>
    </source>
</evidence>
<dbReference type="PANTHER" id="PTHR10788">
    <property type="entry name" value="TREHALOSE-6-PHOSPHATE SYNTHASE"/>
    <property type="match status" value="1"/>
</dbReference>
<dbReference type="Proteomes" id="UP000693892">
    <property type="component" value="Unassembled WGS sequence"/>
</dbReference>
<reference evidence="4" key="1">
    <citation type="submission" date="2021-06" db="EMBL/GenBank/DDBJ databases">
        <authorList>
            <person name="Criscuolo A."/>
        </authorList>
    </citation>
    <scope>NUCLEOTIDE SEQUENCE</scope>
    <source>
        <strain evidence="4">CIP111803</strain>
    </source>
</reference>
<dbReference type="NCBIfam" id="TIGR01484">
    <property type="entry name" value="HAD-SF-IIB"/>
    <property type="match status" value="1"/>
</dbReference>
<dbReference type="EMBL" id="CAJVAP010000002">
    <property type="protein sequence ID" value="CAG7598319.1"/>
    <property type="molecule type" value="Genomic_DNA"/>
</dbReference>
<dbReference type="GO" id="GO:0005992">
    <property type="term" value="P:trehalose biosynthetic process"/>
    <property type="evidence" value="ECO:0007669"/>
    <property type="project" value="InterPro"/>
</dbReference>
<feature type="region of interest" description="Disordered" evidence="3">
    <location>
        <begin position="478"/>
        <end position="510"/>
    </location>
</feature>
<dbReference type="NCBIfam" id="TIGR00685">
    <property type="entry name" value="T6PP"/>
    <property type="match status" value="1"/>
</dbReference>
<dbReference type="Pfam" id="PF00982">
    <property type="entry name" value="Glyco_transf_20"/>
    <property type="match status" value="1"/>
</dbReference>
<evidence type="ECO:0000256" key="1">
    <source>
        <dbReference type="ARBA" id="ARBA00006330"/>
    </source>
</evidence>
<evidence type="ECO:0000256" key="3">
    <source>
        <dbReference type="SAM" id="MobiDB-lite"/>
    </source>
</evidence>
<dbReference type="InterPro" id="IPR003337">
    <property type="entry name" value="Trehalose_PPase"/>
</dbReference>
<dbReference type="Pfam" id="PF02358">
    <property type="entry name" value="Trehalose_PPase"/>
    <property type="match status" value="1"/>
</dbReference>
<keyword evidence="5" id="KW-1185">Reference proteome</keyword>
<dbReference type="CDD" id="cd03788">
    <property type="entry name" value="GT20_TPS"/>
    <property type="match status" value="1"/>
</dbReference>
<dbReference type="AlphaFoldDB" id="A0A916NKK9"/>
<protein>
    <recommendedName>
        <fullName evidence="6">Bifunctional alpha,alpha-trehalose-phosphate synthase (UDP-forming)/trehalose-phosphatase</fullName>
    </recommendedName>
</protein>
<evidence type="ECO:0000256" key="2">
    <source>
        <dbReference type="ARBA" id="ARBA00008799"/>
    </source>
</evidence>
<evidence type="ECO:0000313" key="4">
    <source>
        <dbReference type="EMBL" id="CAG7598319.1"/>
    </source>
</evidence>
<proteinExistence type="inferred from homology"/>
<dbReference type="RefSeq" id="WP_218113865.1">
    <property type="nucleotide sequence ID" value="NZ_CAJVAP010000002.1"/>
</dbReference>
<sequence>MTELTDIVGSREIVVVANRLPVDRVVGPDGSSSWRTSPGGLVTAMESVVEELGCLWVGWPGDIDEELAPFELGAMRILPVSLSTEDFEGYYEGFSNGALWPLYHDVIAQPEFHREWWESYERVNRRFADTVAAEAPADAIVWVHDYQLQLVPAMLREQRPDLTIAFFLHIPFPARRLFAQLPWRREIVEGLLGADVVGFQREQDALSFRFAAERYCGALAHGNMLRLAADDDGRQRSVLAQEFPISIDAAAFARLAESPAVQRRAAEIRRELGDPDTVLLGVDRLDYTKGIRHRLKAFAELLAEGEAPLGEVVLVQVASPSRERVAAYRRLRDEVEQTVGRINGEHGAIGRTPVVYLHQGFSRDEMVALYLAADVLVVTALRDGMNLVAKEYVASRSDETGVLVLSEFTGAADELRRAVLVNPHDIEGMKAAFLRAIHMPEREQRRRMSALRAAVSGNDVRHWAENFLRATEAMAAQRETALRDTAQRESASYESAPEAESPPEVAREAAPPTAPILLTSRISGHLRRFATVPELIIACDFDGTLAPIVSRPGDARILDRAQRALQALHRAPGTHVVVLTGRSLESLLATGIDADGWVVSGSHGAELVGFETDADAPGPGLTDEESDRLAALQQRIARVFGREPGVRFESKPFGFAVHTRQVREEDRSDDILEAVSRLGEGTGLTAREGKRIREFSAKESDKGSALRMIRSRWPSAAVLFLGDDVTDEDVFTGLRIDDLGIKVGPGDTAAGERVPDPETAAAILARLAELRTGIVIGSS</sequence>
<dbReference type="InterPro" id="IPR001830">
    <property type="entry name" value="Glyco_trans_20"/>
</dbReference>
<gene>
    <name evidence="4" type="ORF">LEUCIP111803_00213</name>
</gene>
<dbReference type="NCBIfam" id="NF011071">
    <property type="entry name" value="PRK14501.1"/>
    <property type="match status" value="1"/>
</dbReference>
<comment type="similarity">
    <text evidence="1">In the C-terminal section; belongs to the trehalose phosphatase family.</text>
</comment>
<evidence type="ECO:0000313" key="5">
    <source>
        <dbReference type="Proteomes" id="UP000693892"/>
    </source>
</evidence>
<comment type="caution">
    <text evidence="4">The sequence shown here is derived from an EMBL/GenBank/DDBJ whole genome shotgun (WGS) entry which is preliminary data.</text>
</comment>
<accession>A0A916NKK9</accession>
<name>A0A916NKK9_9MICO</name>
<dbReference type="GO" id="GO:0003825">
    <property type="term" value="F:alpha,alpha-trehalose-phosphate synthase (UDP-forming) activity"/>
    <property type="evidence" value="ECO:0007669"/>
    <property type="project" value="TreeGrafter"/>
</dbReference>
<feature type="compositionally biased region" description="Low complexity" evidence="3">
    <location>
        <begin position="489"/>
        <end position="510"/>
    </location>
</feature>
<dbReference type="InterPro" id="IPR006379">
    <property type="entry name" value="HAD-SF_hydro_IIB"/>
</dbReference>
<organism evidence="4 5">
    <name type="scientific">Leucobacter soli</name>
    <dbReference type="NCBI Taxonomy" id="2812850"/>
    <lineage>
        <taxon>Bacteria</taxon>
        <taxon>Bacillati</taxon>
        <taxon>Actinomycetota</taxon>
        <taxon>Actinomycetes</taxon>
        <taxon>Micrococcales</taxon>
        <taxon>Microbacteriaceae</taxon>
        <taxon>Leucobacter</taxon>
    </lineage>
</organism>
<dbReference type="PANTHER" id="PTHR10788:SF106">
    <property type="entry name" value="BCDNA.GH08860"/>
    <property type="match status" value="1"/>
</dbReference>
<comment type="similarity">
    <text evidence="2">Belongs to the glycosyltransferase 20 family.</text>
</comment>